<gene>
    <name evidence="2" type="ORF">CGE01nite_17130</name>
</gene>
<keyword evidence="3" id="KW-1185">Reference proteome</keyword>
<dbReference type="InterPro" id="IPR041581">
    <property type="entry name" value="Glyoxalase_6"/>
</dbReference>
<dbReference type="Proteomes" id="UP000320461">
    <property type="component" value="Unassembled WGS sequence"/>
</dbReference>
<dbReference type="InterPro" id="IPR029068">
    <property type="entry name" value="Glyas_Bleomycin-R_OHBP_Dase"/>
</dbReference>
<dbReference type="OrthoDB" id="1645442at2"/>
<comment type="caution">
    <text evidence="2">The sequence shown here is derived from an EMBL/GenBank/DDBJ whole genome shotgun (WGS) entry which is preliminary data.</text>
</comment>
<accession>A0A4Y3KKB7</accession>
<dbReference type="Pfam" id="PF18029">
    <property type="entry name" value="Glyoxalase_6"/>
    <property type="match status" value="1"/>
</dbReference>
<name>A0A4Y3KKB7_9CELL</name>
<dbReference type="SUPFAM" id="SSF54593">
    <property type="entry name" value="Glyoxalase/Bleomycin resistance protein/Dihydroxybiphenyl dioxygenase"/>
    <property type="match status" value="1"/>
</dbReference>
<sequence length="73" mass="7769">MTAPAVPGDLRFVGVSLDCADPAELDEPVERAVALGARLADPQPDPRWRVLLDPAGHPFCITTVAPRPELLQG</sequence>
<reference evidence="2 3" key="1">
    <citation type="submission" date="2019-06" db="EMBL/GenBank/DDBJ databases">
        <title>Whole genome shotgun sequence of Cellulomonas gelida NBRC 3748.</title>
        <authorList>
            <person name="Hosoyama A."/>
            <person name="Uohara A."/>
            <person name="Ohji S."/>
            <person name="Ichikawa N."/>
        </authorList>
    </citation>
    <scope>NUCLEOTIDE SEQUENCE [LARGE SCALE GENOMIC DNA]</scope>
    <source>
        <strain evidence="2 3">NBRC 3748</strain>
    </source>
</reference>
<feature type="domain" description="Glyoxalase-like" evidence="1">
    <location>
        <begin position="21"/>
        <end position="62"/>
    </location>
</feature>
<evidence type="ECO:0000313" key="3">
    <source>
        <dbReference type="Proteomes" id="UP000320461"/>
    </source>
</evidence>
<dbReference type="EMBL" id="BJLQ01000015">
    <property type="protein sequence ID" value="GEA84462.1"/>
    <property type="molecule type" value="Genomic_DNA"/>
</dbReference>
<evidence type="ECO:0000259" key="1">
    <source>
        <dbReference type="Pfam" id="PF18029"/>
    </source>
</evidence>
<dbReference type="AlphaFoldDB" id="A0A4Y3KKB7"/>
<dbReference type="RefSeq" id="WP_141370276.1">
    <property type="nucleotide sequence ID" value="NZ_BJLQ01000015.1"/>
</dbReference>
<protein>
    <recommendedName>
        <fullName evidence="1">Glyoxalase-like domain-containing protein</fullName>
    </recommendedName>
</protein>
<evidence type="ECO:0000313" key="2">
    <source>
        <dbReference type="EMBL" id="GEA84462.1"/>
    </source>
</evidence>
<proteinExistence type="predicted"/>
<organism evidence="2 3">
    <name type="scientific">Cellulomonas gelida</name>
    <dbReference type="NCBI Taxonomy" id="1712"/>
    <lineage>
        <taxon>Bacteria</taxon>
        <taxon>Bacillati</taxon>
        <taxon>Actinomycetota</taxon>
        <taxon>Actinomycetes</taxon>
        <taxon>Micrococcales</taxon>
        <taxon>Cellulomonadaceae</taxon>
        <taxon>Cellulomonas</taxon>
    </lineage>
</organism>
<dbReference type="Gene3D" id="3.10.180.10">
    <property type="entry name" value="2,3-Dihydroxybiphenyl 1,2-Dioxygenase, domain 1"/>
    <property type="match status" value="1"/>
</dbReference>